<keyword evidence="3" id="KW-0812">Transmembrane</keyword>
<name>K1QY62_MAGGI</name>
<dbReference type="InterPro" id="IPR037185">
    <property type="entry name" value="EmrE-like"/>
</dbReference>
<comment type="similarity">
    <text evidence="2">Belongs to the mab-21 family.</text>
</comment>
<comment type="subcellular location">
    <subcellularLocation>
        <location evidence="1">Membrane</location>
        <topology evidence="1">Multi-pass membrane protein</topology>
    </subcellularLocation>
</comment>
<dbReference type="InterPro" id="IPR046906">
    <property type="entry name" value="Mab-21_HhH/H2TH-like"/>
</dbReference>
<dbReference type="Pfam" id="PF20266">
    <property type="entry name" value="Mab-21_C"/>
    <property type="match status" value="1"/>
</dbReference>
<evidence type="ECO:0000256" key="3">
    <source>
        <dbReference type="ARBA" id="ARBA00022692"/>
    </source>
</evidence>
<dbReference type="InParanoid" id="K1QY62"/>
<dbReference type="Pfam" id="PF03281">
    <property type="entry name" value="Mab-21"/>
    <property type="match status" value="1"/>
</dbReference>
<accession>K1QY62</accession>
<dbReference type="AlphaFoldDB" id="K1QY62"/>
<dbReference type="SUPFAM" id="SSF103481">
    <property type="entry name" value="Multidrug resistance efflux transporter EmrE"/>
    <property type="match status" value="1"/>
</dbReference>
<dbReference type="Gene3D" id="1.10.1410.40">
    <property type="match status" value="1"/>
</dbReference>
<evidence type="ECO:0000259" key="7">
    <source>
        <dbReference type="Pfam" id="PF03281"/>
    </source>
</evidence>
<dbReference type="InterPro" id="IPR050186">
    <property type="entry name" value="TPT_transporter"/>
</dbReference>
<evidence type="ECO:0000256" key="4">
    <source>
        <dbReference type="ARBA" id="ARBA00022989"/>
    </source>
</evidence>
<evidence type="ECO:0000313" key="9">
    <source>
        <dbReference type="EMBL" id="EKC33870.1"/>
    </source>
</evidence>
<feature type="domain" description="Mab-21-like nucleotidyltransferase" evidence="7">
    <location>
        <begin position="505"/>
        <end position="569"/>
    </location>
</feature>
<feature type="domain" description="Mab-21-like HhH/H2TH-like" evidence="8">
    <location>
        <begin position="590"/>
        <end position="677"/>
    </location>
</feature>
<keyword evidence="5" id="KW-0472">Membrane</keyword>
<organism evidence="9">
    <name type="scientific">Magallana gigas</name>
    <name type="common">Pacific oyster</name>
    <name type="synonym">Crassostrea gigas</name>
    <dbReference type="NCBI Taxonomy" id="29159"/>
    <lineage>
        <taxon>Eukaryota</taxon>
        <taxon>Metazoa</taxon>
        <taxon>Spiralia</taxon>
        <taxon>Lophotrochozoa</taxon>
        <taxon>Mollusca</taxon>
        <taxon>Bivalvia</taxon>
        <taxon>Autobranchia</taxon>
        <taxon>Pteriomorphia</taxon>
        <taxon>Ostreida</taxon>
        <taxon>Ostreoidea</taxon>
        <taxon>Ostreidae</taxon>
        <taxon>Magallana</taxon>
    </lineage>
</organism>
<sequence length="1012" mass="116548">MEELNYVETLKFIVVCLMWYICSAGGNIIGKLVLNQFPFPMTVTMTQLVSISVYMEPIFWFLQTPNTGNIPRSYYFKLILPLAFGKFFSSVSSHISMWKSTVSYAHTVKATLPLFTVVLSRVLLGETQTLYVYLSIVPIILGVVIATLTEISFEMLALCSALVATLGFSLQSIFSKKCLKDTGINHLRLLVLLSRIATVLFLPVWFLYDCRNIANSDVFENTDVMKSFLLLVLDGIFYMMHNVFAFTVIAMVAPLSYSVANAMKRVVIIGASLFLLKNPVTTMNVAGMLVACFGVLCYNKAKYDQNKARRRAETLPYVHSETNLQAHLNPKGLPHSKTEVNLLNRNGMIHPEDHILLQNNVAIRRETRDIREMVERRVTPYDGVMEMMSGSHREGFRLEGSDLDFMFWPNNHRVIMDMFQSEYYNITNTTLILSESYESPPGFTLLQLLTPATYSEVQSACVRMNDRVYISSSIYRELTCSFAYPNSTVHGPCGSGSIAGRLEYDTAFCFACDFWPPSASSWIDRCHSWPGPEVVEDIIRNGCHFVAIGHQLGPHKNEEWRFSFSQAEYKCVCAMNHSQFLTYGLLKLFLKEIVNQHLNENNKLLCSYHMKTCIFWVIEQNTLPHWCPQNLLVGFWTCFKLLLKWVYEGICPNFFIPQNNLFLTKVHGSAQNRLFLQLHELYKKGLACLLQSSSIRSYIIDVLYNPRLFVRADEILIKSEVDYDTELFFEINRMATVHTVNLHSCVKYLYTVEQLLNSPLTHYQVVMLQTLTASILQSTAFVLHNMYTITGVNKHMYIADKISRQMPKLAAKFGFVSDMLYLAMYYYKTLRYREALSIIEMTKVKLVQPYLMYHEHVDRERYTEAVGGQSWSTKMRQAVAWDIILNNEICYINELIPEQQSALQNRWPSLHIPVFVMLHFLEFLCYRHIDTTLSQAALDELQVLIHHDQGLYVLDLHREISWEILGICQQITGNLQDALYSYQQSLTQYPVHNIRTATQRRTQDVVQSTPHQ</sequence>
<dbReference type="PANTHER" id="PTHR11132">
    <property type="entry name" value="SOLUTE CARRIER FAMILY 35"/>
    <property type="match status" value="1"/>
</dbReference>
<gene>
    <name evidence="9" type="ORF">CGI_10026362</name>
</gene>
<dbReference type="HOGENOM" id="CLU_297579_0_0_1"/>
<evidence type="ECO:0000256" key="1">
    <source>
        <dbReference type="ARBA" id="ARBA00004141"/>
    </source>
</evidence>
<evidence type="ECO:0000259" key="6">
    <source>
        <dbReference type="Pfam" id="PF03151"/>
    </source>
</evidence>
<dbReference type="InterPro" id="IPR024810">
    <property type="entry name" value="MAB21L/cGLR"/>
</dbReference>
<dbReference type="EMBL" id="JH819021">
    <property type="protein sequence ID" value="EKC33870.1"/>
    <property type="molecule type" value="Genomic_DNA"/>
</dbReference>
<proteinExistence type="inferred from homology"/>
<dbReference type="InterPro" id="IPR046903">
    <property type="entry name" value="Mab-21-like_nuc_Trfase"/>
</dbReference>
<protein>
    <submittedName>
        <fullName evidence="9">Solute carrier family 35 member E1-like protein</fullName>
    </submittedName>
</protein>
<feature type="domain" description="Sugar phosphate transporter" evidence="6">
    <location>
        <begin position="11"/>
        <end position="299"/>
    </location>
</feature>
<dbReference type="InterPro" id="IPR004853">
    <property type="entry name" value="Sugar_P_trans_dom"/>
</dbReference>
<dbReference type="Pfam" id="PF03151">
    <property type="entry name" value="TPT"/>
    <property type="match status" value="1"/>
</dbReference>
<dbReference type="SMART" id="SM01265">
    <property type="entry name" value="Mab-21"/>
    <property type="match status" value="1"/>
</dbReference>
<dbReference type="GO" id="GO:0016020">
    <property type="term" value="C:membrane"/>
    <property type="evidence" value="ECO:0007669"/>
    <property type="project" value="UniProtKB-SubCell"/>
</dbReference>
<keyword evidence="4" id="KW-1133">Transmembrane helix</keyword>
<evidence type="ECO:0000259" key="8">
    <source>
        <dbReference type="Pfam" id="PF20266"/>
    </source>
</evidence>
<evidence type="ECO:0000256" key="2">
    <source>
        <dbReference type="ARBA" id="ARBA00008307"/>
    </source>
</evidence>
<evidence type="ECO:0000256" key="5">
    <source>
        <dbReference type="ARBA" id="ARBA00023136"/>
    </source>
</evidence>
<reference evidence="9" key="1">
    <citation type="journal article" date="2012" name="Nature">
        <title>The oyster genome reveals stress adaptation and complexity of shell formation.</title>
        <authorList>
            <person name="Zhang G."/>
            <person name="Fang X."/>
            <person name="Guo X."/>
            <person name="Li L."/>
            <person name="Luo R."/>
            <person name="Xu F."/>
            <person name="Yang P."/>
            <person name="Zhang L."/>
            <person name="Wang X."/>
            <person name="Qi H."/>
            <person name="Xiong Z."/>
            <person name="Que H."/>
            <person name="Xie Y."/>
            <person name="Holland P.W."/>
            <person name="Paps J."/>
            <person name="Zhu Y."/>
            <person name="Wu F."/>
            <person name="Chen Y."/>
            <person name="Wang J."/>
            <person name="Peng C."/>
            <person name="Meng J."/>
            <person name="Yang L."/>
            <person name="Liu J."/>
            <person name="Wen B."/>
            <person name="Zhang N."/>
            <person name="Huang Z."/>
            <person name="Zhu Q."/>
            <person name="Feng Y."/>
            <person name="Mount A."/>
            <person name="Hedgecock D."/>
            <person name="Xu Z."/>
            <person name="Liu Y."/>
            <person name="Domazet-Loso T."/>
            <person name="Du Y."/>
            <person name="Sun X."/>
            <person name="Zhang S."/>
            <person name="Liu B."/>
            <person name="Cheng P."/>
            <person name="Jiang X."/>
            <person name="Li J."/>
            <person name="Fan D."/>
            <person name="Wang W."/>
            <person name="Fu W."/>
            <person name="Wang T."/>
            <person name="Wang B."/>
            <person name="Zhang J."/>
            <person name="Peng Z."/>
            <person name="Li Y."/>
            <person name="Li N."/>
            <person name="Wang J."/>
            <person name="Chen M."/>
            <person name="He Y."/>
            <person name="Tan F."/>
            <person name="Song X."/>
            <person name="Zheng Q."/>
            <person name="Huang R."/>
            <person name="Yang H."/>
            <person name="Du X."/>
            <person name="Chen L."/>
            <person name="Yang M."/>
            <person name="Gaffney P.M."/>
            <person name="Wang S."/>
            <person name="Luo L."/>
            <person name="She Z."/>
            <person name="Ming Y."/>
            <person name="Huang W."/>
            <person name="Zhang S."/>
            <person name="Huang B."/>
            <person name="Zhang Y."/>
            <person name="Qu T."/>
            <person name="Ni P."/>
            <person name="Miao G."/>
            <person name="Wang J."/>
            <person name="Wang Q."/>
            <person name="Steinberg C.E."/>
            <person name="Wang H."/>
            <person name="Li N."/>
            <person name="Qian L."/>
            <person name="Zhang G."/>
            <person name="Li Y."/>
            <person name="Yang H."/>
            <person name="Liu X."/>
            <person name="Wang J."/>
            <person name="Yin Y."/>
            <person name="Wang J."/>
        </authorList>
    </citation>
    <scope>NUCLEOTIDE SEQUENCE [LARGE SCALE GENOMIC DNA]</scope>
    <source>
        <strain evidence="9">05x7-T-G4-1.051#20</strain>
    </source>
</reference>